<dbReference type="PROSITE" id="PS00107">
    <property type="entry name" value="PROTEIN_KINASE_ATP"/>
    <property type="match status" value="1"/>
</dbReference>
<dbReference type="Gene3D" id="1.10.510.10">
    <property type="entry name" value="Transferase(Phosphotransferase) domain 1"/>
    <property type="match status" value="1"/>
</dbReference>
<dbReference type="InterPro" id="IPR008266">
    <property type="entry name" value="Tyr_kinase_AS"/>
</dbReference>
<dbReference type="GO" id="GO:1902533">
    <property type="term" value="P:positive regulation of intracellular signal transduction"/>
    <property type="evidence" value="ECO:0007669"/>
    <property type="project" value="UniProtKB-ARBA"/>
</dbReference>
<feature type="region of interest" description="Disordered" evidence="15">
    <location>
        <begin position="130"/>
        <end position="239"/>
    </location>
</feature>
<dbReference type="GO" id="GO:0007156">
    <property type="term" value="P:homophilic cell adhesion via plasma membrane adhesion molecules"/>
    <property type="evidence" value="ECO:0007669"/>
    <property type="project" value="InterPro"/>
</dbReference>
<dbReference type="InterPro" id="IPR000719">
    <property type="entry name" value="Prot_kinase_dom"/>
</dbReference>
<protein>
    <recommendedName>
        <fullName evidence="2">receptor protein-tyrosine kinase</fullName>
        <ecNumber evidence="2">2.7.10.1</ecNumber>
    </recommendedName>
</protein>
<dbReference type="GO" id="GO:0005524">
    <property type="term" value="F:ATP binding"/>
    <property type="evidence" value="ECO:0007669"/>
    <property type="project" value="UniProtKB-UniRule"/>
</dbReference>
<dbReference type="RefSeq" id="XP_015588355.1">
    <property type="nucleotide sequence ID" value="XM_015732869.2"/>
</dbReference>
<dbReference type="PROSITE" id="PS00109">
    <property type="entry name" value="PROTEIN_KINASE_TYR"/>
    <property type="match status" value="1"/>
</dbReference>
<dbReference type="SMART" id="SM00112">
    <property type="entry name" value="CA"/>
    <property type="match status" value="1"/>
</dbReference>
<accession>A0AAJ7FEW1</accession>
<evidence type="ECO:0000313" key="18">
    <source>
        <dbReference type="Proteomes" id="UP000694920"/>
    </source>
</evidence>
<feature type="domain" description="Protein kinase" evidence="17">
    <location>
        <begin position="344"/>
        <end position="614"/>
    </location>
</feature>
<evidence type="ECO:0000256" key="11">
    <source>
        <dbReference type="ARBA" id="ARBA00023137"/>
    </source>
</evidence>
<sequence>MFVMRTVLTVAACLLISGSEGQRSDNTPPSVWLERNWVLYDTEPVGNTVTRVHAEDNEKDQLTYGLEPLGHSYNGDDSPQPPLPFRIENTTGIIYINETLKGRGGQNLFLYVTVSDGQLTSKTEVYVNIKNSSAPNGGQTGSPFPSQHGSGGRIRPPILGLPNLQNYPRLPIAPPPHLSQPPSPPAPPLSTQSRTKTTRLQPAMKLEEETTRSTSKLSEESSELNEVAGPPLSSKVPPSDVQASQDIAMTIVPVAAVCALVLGIGMGAWSLRHKFCSTRKSKEEMKEQASVSISNISDDPSLVLKRWPGPKATSNRYESWEKENQMGIQNKSQEDSWEFPRHRLKVFNILGEGCFGQVWRCEALDIDNQPGATIVAVKTLKENATERERLDLAQELKVMKSLEPHPNVVRLLGCCTEREPMFVILEYVSGGKLQSFLRASREERNHGGPGLTSRDLTGFVYQIAKGMEYLASKGIIHRDLAARNILIDENRACKVADFGFARDVAANQIYERKSEGRLPIRWMAPESLYDNIFSVKSDIWSFGVLIWEIVTLGSTPYPGLAAAEVMRRIKEGYRLDRPEHCKRELYNIMYYCWDKDPACRPSFTELVNLAEGLLLDETDYIELDRFPDHSYYNVLNLSGEKL</sequence>
<evidence type="ECO:0000256" key="15">
    <source>
        <dbReference type="SAM" id="MobiDB-lite"/>
    </source>
</evidence>
<name>A0AAJ7FEW1_CEPCN</name>
<feature type="compositionally biased region" description="Polar residues" evidence="15">
    <location>
        <begin position="130"/>
        <end position="148"/>
    </location>
</feature>
<evidence type="ECO:0000256" key="14">
    <source>
        <dbReference type="PROSITE-ProRule" id="PRU10141"/>
    </source>
</evidence>
<dbReference type="FunFam" id="3.30.200.20:FF:000678">
    <property type="entry name" value="Tyrosine kinase receptor"/>
    <property type="match status" value="1"/>
</dbReference>
<reference evidence="19" key="1">
    <citation type="submission" date="2025-08" db="UniProtKB">
        <authorList>
            <consortium name="RefSeq"/>
        </authorList>
    </citation>
    <scope>IDENTIFICATION</scope>
</reference>
<comment type="subcellular location">
    <subcellularLocation>
        <location evidence="1">Membrane</location>
        <topology evidence="1">Single-pass type I membrane protein</topology>
    </subcellularLocation>
</comment>
<keyword evidence="4" id="KW-0812">Transmembrane</keyword>
<evidence type="ECO:0000256" key="4">
    <source>
        <dbReference type="ARBA" id="ARBA00022692"/>
    </source>
</evidence>
<keyword evidence="12" id="KW-0325">Glycoprotein</keyword>
<dbReference type="PROSITE" id="PS50011">
    <property type="entry name" value="PROTEIN_KINASE_DOM"/>
    <property type="match status" value="1"/>
</dbReference>
<dbReference type="Gene3D" id="2.60.40.60">
    <property type="entry name" value="Cadherins"/>
    <property type="match status" value="1"/>
</dbReference>
<feature type="binding site" evidence="14">
    <location>
        <position position="378"/>
    </location>
    <ligand>
        <name>ATP</name>
        <dbReference type="ChEBI" id="CHEBI:30616"/>
    </ligand>
</feature>
<gene>
    <name evidence="19" type="primary">LOC107264528</name>
</gene>
<dbReference type="GO" id="GO:0005509">
    <property type="term" value="F:calcium ion binding"/>
    <property type="evidence" value="ECO:0007669"/>
    <property type="project" value="InterPro"/>
</dbReference>
<evidence type="ECO:0000256" key="10">
    <source>
        <dbReference type="ARBA" id="ARBA00023136"/>
    </source>
</evidence>
<dbReference type="SMART" id="SM00219">
    <property type="entry name" value="TyrKc"/>
    <property type="match status" value="1"/>
</dbReference>
<dbReference type="InterPro" id="IPR002126">
    <property type="entry name" value="Cadherin-like_dom"/>
</dbReference>
<evidence type="ECO:0000256" key="16">
    <source>
        <dbReference type="SAM" id="SignalP"/>
    </source>
</evidence>
<evidence type="ECO:0000256" key="5">
    <source>
        <dbReference type="ARBA" id="ARBA00022729"/>
    </source>
</evidence>
<keyword evidence="10" id="KW-0472">Membrane</keyword>
<keyword evidence="19" id="KW-0675">Receptor</keyword>
<evidence type="ECO:0000256" key="7">
    <source>
        <dbReference type="ARBA" id="ARBA00022777"/>
    </source>
</evidence>
<dbReference type="GO" id="GO:0043235">
    <property type="term" value="C:receptor complex"/>
    <property type="evidence" value="ECO:0007669"/>
    <property type="project" value="TreeGrafter"/>
</dbReference>
<dbReference type="PANTHER" id="PTHR24416">
    <property type="entry name" value="TYROSINE-PROTEIN KINASE RECEPTOR"/>
    <property type="match status" value="1"/>
</dbReference>
<evidence type="ECO:0000256" key="3">
    <source>
        <dbReference type="ARBA" id="ARBA00022679"/>
    </source>
</evidence>
<dbReference type="KEGG" id="ccin:107264528"/>
<dbReference type="InterPro" id="IPR015919">
    <property type="entry name" value="Cadherin-like_sf"/>
</dbReference>
<evidence type="ECO:0000256" key="2">
    <source>
        <dbReference type="ARBA" id="ARBA00011902"/>
    </source>
</evidence>
<dbReference type="InterPro" id="IPR017441">
    <property type="entry name" value="Protein_kinase_ATP_BS"/>
</dbReference>
<dbReference type="CDD" id="cd11304">
    <property type="entry name" value="Cadherin_repeat"/>
    <property type="match status" value="1"/>
</dbReference>
<dbReference type="CTD" id="43026"/>
<feature type="compositionally biased region" description="Pro residues" evidence="15">
    <location>
        <begin position="171"/>
        <end position="188"/>
    </location>
</feature>
<keyword evidence="7 19" id="KW-0418">Kinase</keyword>
<evidence type="ECO:0000256" key="9">
    <source>
        <dbReference type="ARBA" id="ARBA00022989"/>
    </source>
</evidence>
<keyword evidence="6 14" id="KW-0547">Nucleotide-binding</keyword>
<evidence type="ECO:0000313" key="19">
    <source>
        <dbReference type="RefSeq" id="XP_015588355.1"/>
    </source>
</evidence>
<dbReference type="SUPFAM" id="SSF49313">
    <property type="entry name" value="Cadherin-like"/>
    <property type="match status" value="1"/>
</dbReference>
<dbReference type="GO" id="GO:0007169">
    <property type="term" value="P:cell surface receptor protein tyrosine kinase signaling pathway"/>
    <property type="evidence" value="ECO:0007669"/>
    <property type="project" value="TreeGrafter"/>
</dbReference>
<keyword evidence="18" id="KW-1185">Reference proteome</keyword>
<dbReference type="SUPFAM" id="SSF56112">
    <property type="entry name" value="Protein kinase-like (PK-like)"/>
    <property type="match status" value="1"/>
</dbReference>
<proteinExistence type="predicted"/>
<evidence type="ECO:0000256" key="13">
    <source>
        <dbReference type="ARBA" id="ARBA00051243"/>
    </source>
</evidence>
<dbReference type="AlphaFoldDB" id="A0AAJ7FEW1"/>
<dbReference type="GeneID" id="107264528"/>
<dbReference type="PRINTS" id="PR00109">
    <property type="entry name" value="TYRKINASE"/>
</dbReference>
<dbReference type="Pfam" id="PF07714">
    <property type="entry name" value="PK_Tyr_Ser-Thr"/>
    <property type="match status" value="1"/>
</dbReference>
<dbReference type="CDD" id="cd00192">
    <property type="entry name" value="PTKc"/>
    <property type="match status" value="1"/>
</dbReference>
<keyword evidence="5 16" id="KW-0732">Signal</keyword>
<comment type="catalytic activity">
    <reaction evidence="13">
        <text>L-tyrosyl-[protein] + ATP = O-phospho-L-tyrosyl-[protein] + ADP + H(+)</text>
        <dbReference type="Rhea" id="RHEA:10596"/>
        <dbReference type="Rhea" id="RHEA-COMP:10136"/>
        <dbReference type="Rhea" id="RHEA-COMP:20101"/>
        <dbReference type="ChEBI" id="CHEBI:15378"/>
        <dbReference type="ChEBI" id="CHEBI:30616"/>
        <dbReference type="ChEBI" id="CHEBI:46858"/>
        <dbReference type="ChEBI" id="CHEBI:61978"/>
        <dbReference type="ChEBI" id="CHEBI:456216"/>
        <dbReference type="EC" id="2.7.10.1"/>
    </reaction>
</comment>
<keyword evidence="11" id="KW-0829">Tyrosine-protein kinase</keyword>
<dbReference type="InterPro" id="IPR020635">
    <property type="entry name" value="Tyr_kinase_cat_dom"/>
</dbReference>
<dbReference type="GO" id="GO:0004714">
    <property type="term" value="F:transmembrane receptor protein tyrosine kinase activity"/>
    <property type="evidence" value="ECO:0007669"/>
    <property type="project" value="UniProtKB-EC"/>
</dbReference>
<dbReference type="InterPro" id="IPR050122">
    <property type="entry name" value="RTK"/>
</dbReference>
<organism evidence="18 19">
    <name type="scientific">Cephus cinctus</name>
    <name type="common">Wheat stem sawfly</name>
    <dbReference type="NCBI Taxonomy" id="211228"/>
    <lineage>
        <taxon>Eukaryota</taxon>
        <taxon>Metazoa</taxon>
        <taxon>Ecdysozoa</taxon>
        <taxon>Arthropoda</taxon>
        <taxon>Hexapoda</taxon>
        <taxon>Insecta</taxon>
        <taxon>Pterygota</taxon>
        <taxon>Neoptera</taxon>
        <taxon>Endopterygota</taxon>
        <taxon>Hymenoptera</taxon>
        <taxon>Cephoidea</taxon>
        <taxon>Cephidae</taxon>
        <taxon>Cephus</taxon>
    </lineage>
</organism>
<keyword evidence="3" id="KW-0808">Transferase</keyword>
<dbReference type="Gene3D" id="3.30.200.20">
    <property type="entry name" value="Phosphorylase Kinase, domain 1"/>
    <property type="match status" value="1"/>
</dbReference>
<feature type="signal peptide" evidence="16">
    <location>
        <begin position="1"/>
        <end position="21"/>
    </location>
</feature>
<dbReference type="InterPro" id="IPR001245">
    <property type="entry name" value="Ser-Thr/Tyr_kinase_cat_dom"/>
</dbReference>
<evidence type="ECO:0000256" key="1">
    <source>
        <dbReference type="ARBA" id="ARBA00004479"/>
    </source>
</evidence>
<evidence type="ECO:0000256" key="12">
    <source>
        <dbReference type="ARBA" id="ARBA00023180"/>
    </source>
</evidence>
<dbReference type="EC" id="2.7.10.1" evidence="2"/>
<dbReference type="InterPro" id="IPR011009">
    <property type="entry name" value="Kinase-like_dom_sf"/>
</dbReference>
<dbReference type="Proteomes" id="UP000694920">
    <property type="component" value="Unplaced"/>
</dbReference>
<feature type="compositionally biased region" description="Polar residues" evidence="15">
    <location>
        <begin position="191"/>
        <end position="200"/>
    </location>
</feature>
<keyword evidence="8 14" id="KW-0067">ATP-binding</keyword>
<keyword evidence="9" id="KW-1133">Transmembrane helix</keyword>
<evidence type="ECO:0000256" key="8">
    <source>
        <dbReference type="ARBA" id="ARBA00022840"/>
    </source>
</evidence>
<dbReference type="PANTHER" id="PTHR24416:SF621">
    <property type="entry name" value="TYROSINE KINASE RECEPTOR CAD96CA"/>
    <property type="match status" value="1"/>
</dbReference>
<dbReference type="FunFam" id="1.10.510.10:FF:000190">
    <property type="entry name" value="Proto-oncogene tyrosine-protein kinase receptor Ret"/>
    <property type="match status" value="1"/>
</dbReference>
<feature type="chain" id="PRO_5042526896" description="receptor protein-tyrosine kinase" evidence="16">
    <location>
        <begin position="22"/>
        <end position="642"/>
    </location>
</feature>
<evidence type="ECO:0000256" key="6">
    <source>
        <dbReference type="ARBA" id="ARBA00022741"/>
    </source>
</evidence>
<dbReference type="GO" id="GO:0005886">
    <property type="term" value="C:plasma membrane"/>
    <property type="evidence" value="ECO:0007669"/>
    <property type="project" value="TreeGrafter"/>
</dbReference>
<evidence type="ECO:0000259" key="17">
    <source>
        <dbReference type="PROSITE" id="PS50011"/>
    </source>
</evidence>